<dbReference type="AlphaFoldDB" id="A0A0K6HZS3"/>
<evidence type="ECO:0000256" key="2">
    <source>
        <dbReference type="ARBA" id="ARBA00023002"/>
    </source>
</evidence>
<dbReference type="RefSeq" id="WP_055450320.1">
    <property type="nucleotide sequence ID" value="NZ_CYHF01000004.1"/>
</dbReference>
<name>A0A0K6HZS3_9BURK</name>
<keyword evidence="4" id="KW-0223">Dioxygenase</keyword>
<dbReference type="Proteomes" id="UP000183649">
    <property type="component" value="Unassembled WGS sequence"/>
</dbReference>
<evidence type="ECO:0000313" key="5">
    <source>
        <dbReference type="Proteomes" id="UP000183649"/>
    </source>
</evidence>
<evidence type="ECO:0000259" key="3">
    <source>
        <dbReference type="Pfam" id="PF02668"/>
    </source>
</evidence>
<sequence>MTTTLDIAYSTLNDRQLPLVVSPVGNAPSSLEEVLTWAGSCQHELGSLLDRHGALLFRGLPVTSADDFSRFVQVFDGQVLDYIGGAVPRTRINQVVFSSTELPSFRRIRMHNELAYQKNYPDLIFFYCHQAALKGGETPIVDSRQILKELDPKVREKFVRAGVKYVRTFQEKRAWRESLKKRIPLYQHLNWADAFQSTSRVDVENRCRERGLDFQWLPNGDLSVSNVLPATIHHPRTGEASWFNQAMLQHFNARSWDLPLYLFRSVLYPDRSRLPYQAYYGDGSPISKEEIYHVIDVTYRNTVEFAWRSGDVMLVENRLVAHGRNPFQGPRKVYVAMLKQSEVAAI</sequence>
<dbReference type="SUPFAM" id="SSF51197">
    <property type="entry name" value="Clavaminate synthase-like"/>
    <property type="match status" value="1"/>
</dbReference>
<comment type="cofactor">
    <cofactor evidence="1">
        <name>Fe(2+)</name>
        <dbReference type="ChEBI" id="CHEBI:29033"/>
    </cofactor>
</comment>
<dbReference type="InterPro" id="IPR042098">
    <property type="entry name" value="TauD-like_sf"/>
</dbReference>
<feature type="domain" description="TauD/TfdA-like" evidence="3">
    <location>
        <begin position="32"/>
        <end position="336"/>
    </location>
</feature>
<dbReference type="Pfam" id="PF02668">
    <property type="entry name" value="TauD"/>
    <property type="match status" value="1"/>
</dbReference>
<proteinExistence type="predicted"/>
<protein>
    <submittedName>
        <fullName evidence="4">Taurine dioxygenase, alpha-ketoglutarate-dependent</fullName>
    </submittedName>
</protein>
<gene>
    <name evidence="4" type="ORF">Ga0061069_104179</name>
</gene>
<evidence type="ECO:0000313" key="4">
    <source>
        <dbReference type="EMBL" id="CUA96537.1"/>
    </source>
</evidence>
<evidence type="ECO:0000256" key="1">
    <source>
        <dbReference type="ARBA" id="ARBA00001954"/>
    </source>
</evidence>
<organism evidence="4 5">
    <name type="scientific">Thiomonas bhubaneswarensis</name>
    <dbReference type="NCBI Taxonomy" id="339866"/>
    <lineage>
        <taxon>Bacteria</taxon>
        <taxon>Pseudomonadati</taxon>
        <taxon>Pseudomonadota</taxon>
        <taxon>Betaproteobacteria</taxon>
        <taxon>Burkholderiales</taxon>
        <taxon>Thiomonas</taxon>
    </lineage>
</organism>
<dbReference type="PANTHER" id="PTHR10696">
    <property type="entry name" value="GAMMA-BUTYROBETAINE HYDROXYLASE-RELATED"/>
    <property type="match status" value="1"/>
</dbReference>
<dbReference type="STRING" id="339866.GCA_001418255_01410"/>
<dbReference type="PANTHER" id="PTHR10696:SF21">
    <property type="entry name" value="TAUD_TFDA-LIKE DOMAIN-CONTAINING PROTEIN"/>
    <property type="match status" value="1"/>
</dbReference>
<dbReference type="GO" id="GO:0016706">
    <property type="term" value="F:2-oxoglutarate-dependent dioxygenase activity"/>
    <property type="evidence" value="ECO:0007669"/>
    <property type="project" value="UniProtKB-ARBA"/>
</dbReference>
<keyword evidence="2" id="KW-0560">Oxidoreductase</keyword>
<dbReference type="EMBL" id="CYHF01000004">
    <property type="protein sequence ID" value="CUA96537.1"/>
    <property type="molecule type" value="Genomic_DNA"/>
</dbReference>
<reference evidence="5" key="1">
    <citation type="submission" date="2015-08" db="EMBL/GenBank/DDBJ databases">
        <authorList>
            <person name="Varghese N."/>
        </authorList>
    </citation>
    <scope>NUCLEOTIDE SEQUENCE [LARGE SCALE GENOMIC DNA]</scope>
    <source>
        <strain evidence="5">DSM 18181</strain>
    </source>
</reference>
<accession>A0A0K6HZS3</accession>
<dbReference type="InterPro" id="IPR050411">
    <property type="entry name" value="AlphaKG_dependent_hydroxylases"/>
</dbReference>
<keyword evidence="5" id="KW-1185">Reference proteome</keyword>
<dbReference type="InterPro" id="IPR003819">
    <property type="entry name" value="TauD/TfdA-like"/>
</dbReference>
<dbReference type="Gene3D" id="3.60.130.10">
    <property type="entry name" value="Clavaminate synthase-like"/>
    <property type="match status" value="1"/>
</dbReference>